<feature type="compositionally biased region" description="Basic residues" evidence="1">
    <location>
        <begin position="55"/>
        <end position="66"/>
    </location>
</feature>
<accession>A0A086JGK8</accession>
<reference evidence="2 3" key="1">
    <citation type="submission" date="2014-03" db="EMBL/GenBank/DDBJ databases">
        <authorList>
            <person name="Sibley D."/>
            <person name="Venepally P."/>
            <person name="Karamycheva S."/>
            <person name="Hadjithomas M."/>
            <person name="Khan A."/>
            <person name="Brunk B."/>
            <person name="Roos D."/>
            <person name="Caler E."/>
            <person name="Lorenzi H."/>
        </authorList>
    </citation>
    <scope>NUCLEOTIDE SEQUENCE [LARGE SCALE GENOMIC DNA]</scope>
    <source>
        <strain evidence="3">p89</strain>
    </source>
</reference>
<name>A0A086JGK8_TOXGO</name>
<feature type="compositionally biased region" description="Basic and acidic residues" evidence="1">
    <location>
        <begin position="67"/>
        <end position="76"/>
    </location>
</feature>
<feature type="region of interest" description="Disordered" evidence="1">
    <location>
        <begin position="41"/>
        <end position="86"/>
    </location>
</feature>
<comment type="caution">
    <text evidence="2">The sequence shown here is derived from an EMBL/GenBank/DDBJ whole genome shotgun (WGS) entry which is preliminary data.</text>
</comment>
<gene>
    <name evidence="2" type="ORF">TGP89_357400</name>
</gene>
<dbReference type="EMBL" id="AEYI02001972">
    <property type="protein sequence ID" value="KFG31276.1"/>
    <property type="molecule type" value="Genomic_DNA"/>
</dbReference>
<proteinExistence type="predicted"/>
<dbReference type="Proteomes" id="UP000028828">
    <property type="component" value="Unassembled WGS sequence"/>
</dbReference>
<protein>
    <submittedName>
        <fullName evidence="2">Uncharacterized protein</fullName>
    </submittedName>
</protein>
<dbReference type="AlphaFoldDB" id="A0A086JGK8"/>
<evidence type="ECO:0000256" key="1">
    <source>
        <dbReference type="SAM" id="MobiDB-lite"/>
    </source>
</evidence>
<sequence>MKPCGFRLVTHRPSSPGNNCGLGNPKNEECKKRFRAQLQGGGSKFFQNAWTPNRTQRKGGTRRRRRGEPLRTRRPWDPGIPGDEEAQSEVFPSFGKEMLRNSHAAQSTSQQKRKCVPSRQVTITLYLFQIRQLHGGRVKPRDGLRFARHRLRSQHAALPKILRCGKYGDECRRALEQCCWQQW</sequence>
<evidence type="ECO:0000313" key="3">
    <source>
        <dbReference type="Proteomes" id="UP000028828"/>
    </source>
</evidence>
<organism evidence="2 3">
    <name type="scientific">Toxoplasma gondii p89</name>
    <dbReference type="NCBI Taxonomy" id="943119"/>
    <lineage>
        <taxon>Eukaryota</taxon>
        <taxon>Sar</taxon>
        <taxon>Alveolata</taxon>
        <taxon>Apicomplexa</taxon>
        <taxon>Conoidasida</taxon>
        <taxon>Coccidia</taxon>
        <taxon>Eucoccidiorida</taxon>
        <taxon>Eimeriorina</taxon>
        <taxon>Sarcocystidae</taxon>
        <taxon>Toxoplasma</taxon>
    </lineage>
</organism>
<dbReference type="VEuPathDB" id="ToxoDB:TGP89_357400"/>
<evidence type="ECO:0000313" key="2">
    <source>
        <dbReference type="EMBL" id="KFG31276.1"/>
    </source>
</evidence>